<dbReference type="Pfam" id="PF00575">
    <property type="entry name" value="S1"/>
    <property type="match status" value="1"/>
</dbReference>
<evidence type="ECO:0000256" key="5">
    <source>
        <dbReference type="ARBA" id="ARBA00022801"/>
    </source>
</evidence>
<dbReference type="Proteomes" id="UP000823631">
    <property type="component" value="Unassembled WGS sequence"/>
</dbReference>
<evidence type="ECO:0000256" key="3">
    <source>
        <dbReference type="ARBA" id="ARBA00022490"/>
    </source>
</evidence>
<feature type="compositionally biased region" description="Low complexity" evidence="8">
    <location>
        <begin position="801"/>
        <end position="811"/>
    </location>
</feature>
<keyword evidence="4" id="KW-0540">Nuclease</keyword>
<dbReference type="SMART" id="SM00955">
    <property type="entry name" value="RNB"/>
    <property type="match status" value="1"/>
</dbReference>
<feature type="domain" description="S1 motif" evidence="9">
    <location>
        <begin position="658"/>
        <end position="737"/>
    </location>
</feature>
<protein>
    <recommendedName>
        <fullName evidence="2">exoribonuclease II</fullName>
        <ecNumber evidence="2">3.1.13.1</ecNumber>
    </recommendedName>
</protein>
<dbReference type="InterPro" id="IPR004476">
    <property type="entry name" value="RNase_II/RNase_R"/>
</dbReference>
<dbReference type="Gene3D" id="2.40.50.140">
    <property type="entry name" value="Nucleic acid-binding proteins"/>
    <property type="match status" value="1"/>
</dbReference>
<evidence type="ECO:0000256" key="4">
    <source>
        <dbReference type="ARBA" id="ARBA00022722"/>
    </source>
</evidence>
<dbReference type="PANTHER" id="PTHR23355">
    <property type="entry name" value="RIBONUCLEASE"/>
    <property type="match status" value="1"/>
</dbReference>
<dbReference type="NCBIfam" id="TIGR02063">
    <property type="entry name" value="RNase_R"/>
    <property type="match status" value="1"/>
</dbReference>
<dbReference type="InterPro" id="IPR050180">
    <property type="entry name" value="RNR_Ribonuclease"/>
</dbReference>
<dbReference type="GO" id="GO:0003723">
    <property type="term" value="F:RNA binding"/>
    <property type="evidence" value="ECO:0007669"/>
    <property type="project" value="UniProtKB-KW"/>
</dbReference>
<proteinExistence type="inferred from homology"/>
<evidence type="ECO:0000256" key="8">
    <source>
        <dbReference type="SAM" id="MobiDB-lite"/>
    </source>
</evidence>
<dbReference type="InterPro" id="IPR011805">
    <property type="entry name" value="RNase_R"/>
</dbReference>
<dbReference type="EMBL" id="JADINH010000095">
    <property type="protein sequence ID" value="MBO8415604.1"/>
    <property type="molecule type" value="Genomic_DNA"/>
</dbReference>
<dbReference type="Pfam" id="PF00773">
    <property type="entry name" value="RNB"/>
    <property type="match status" value="1"/>
</dbReference>
<sequence length="890" mass="99112">MLKQIYKKLLSDKNAPQGDVSTDLKTALYIVACTHPLNIKDKTSHSLIRYFLEDVGFKSKTAVDFATCRELLSELEADGVLTLLGGSYYVRSASLVTKELEVKAKKQVTMNMKWYEEETVVLFYVQDEQGEDYQLIAENLVVLPGDLVEVSLSPEKKLAFVKQIVKERRCIIGTLEAARNPRLLTEDFALSSFKFVFSPNSTGGAKPGNVVIAEIVKRTPKAIQVKTRQVVKDLGKLNNLILLAALHHDIPSAWPEGMKRALARVPDHVSEQEIKGRRDLRELPLMTIDGEDARDFDDAVYVAKEGRNFRLYVAIADVSYYVRPGTVLDKEAVQRCNSVYFPNYVIPMLPEKLSNGICSLNPYVDRLCMVCEMVINSRGKTTSYEFYPAVMNSHARLTYTEAWQMIEKGTVSQEEHQPMIEHVKRLHELYKVLAKARDARGGFAVEREEVHFVFNEELKVVGLNPVVRNDAHKLIEECMIAANVAAASFIAEHKAQTLYRVHAQPSADKLSALNGGLACFGLSIGHPDKPTPVDYNNFCHSIEKRPDARILGDLLLRSMSKAVYQPDNIGHFGLALEKYAHFTSPIRRYADLQLHRSIKAVLEKGSHPDWGRIGARTYNKPELAVLGARCTDREIAADYAENDVDTELKCILLKRFEGEVTRGTISAVTHFGAFVHLEDFLIDGLLYIGNIADSYMEVNEQRQCIEGGGITLKIGDKLDVLIGSVQVKEHKIDLLLPRSKKAKQKTPVSRDAIFVKPEDVTTVDVASAAKPLFDSIADLTSGSDKALKKADEEAKAEAAKQELQAAAAEQKNPQAEASRDKVASSKVDELLPKRPEQQKQSSAPLTLGDLIRSGVTPRPAVNPDFALDEDEDDAEVKPAHKHKKKGKGKK</sequence>
<dbReference type="PROSITE" id="PS01175">
    <property type="entry name" value="RIBONUCLEASE_II"/>
    <property type="match status" value="1"/>
</dbReference>
<evidence type="ECO:0000256" key="2">
    <source>
        <dbReference type="ARBA" id="ARBA00012163"/>
    </source>
</evidence>
<dbReference type="InterPro" id="IPR012340">
    <property type="entry name" value="NA-bd_OB-fold"/>
</dbReference>
<evidence type="ECO:0000259" key="9">
    <source>
        <dbReference type="PROSITE" id="PS50126"/>
    </source>
</evidence>
<gene>
    <name evidence="10" type="primary">rnr</name>
    <name evidence="10" type="ORF">IAB19_04390</name>
</gene>
<reference evidence="10" key="1">
    <citation type="submission" date="2020-10" db="EMBL/GenBank/DDBJ databases">
        <authorList>
            <person name="Gilroy R."/>
        </authorList>
    </citation>
    <scope>NUCLEOTIDE SEQUENCE</scope>
    <source>
        <strain evidence="10">17213</strain>
    </source>
</reference>
<dbReference type="PROSITE" id="PS50126">
    <property type="entry name" value="S1"/>
    <property type="match status" value="1"/>
</dbReference>
<feature type="region of interest" description="Disordered" evidence="8">
    <location>
        <begin position="798"/>
        <end position="890"/>
    </location>
</feature>
<comment type="catalytic activity">
    <reaction evidence="1">
        <text>Exonucleolytic cleavage in the 3'- to 5'-direction to yield nucleoside 5'-phosphates.</text>
        <dbReference type="EC" id="3.1.13.1"/>
    </reaction>
</comment>
<evidence type="ECO:0000313" key="11">
    <source>
        <dbReference type="Proteomes" id="UP000823631"/>
    </source>
</evidence>
<dbReference type="GO" id="GO:0008859">
    <property type="term" value="F:exoribonuclease II activity"/>
    <property type="evidence" value="ECO:0007669"/>
    <property type="project" value="UniProtKB-EC"/>
</dbReference>
<keyword evidence="7" id="KW-0694">RNA-binding</keyword>
<evidence type="ECO:0000256" key="1">
    <source>
        <dbReference type="ARBA" id="ARBA00001849"/>
    </source>
</evidence>
<dbReference type="InterPro" id="IPR022966">
    <property type="entry name" value="RNase_II/R_CS"/>
</dbReference>
<keyword evidence="3" id="KW-0963">Cytoplasm</keyword>
<feature type="compositionally biased region" description="Basic and acidic residues" evidence="8">
    <location>
        <begin position="817"/>
        <end position="837"/>
    </location>
</feature>
<dbReference type="EC" id="3.1.13.1" evidence="2"/>
<comment type="caution">
    <text evidence="10">The sequence shown here is derived from an EMBL/GenBank/DDBJ whole genome shotgun (WGS) entry which is preliminary data.</text>
</comment>
<feature type="non-terminal residue" evidence="10">
    <location>
        <position position="890"/>
    </location>
</feature>
<dbReference type="HAMAP" id="MF_01895">
    <property type="entry name" value="RNase_R"/>
    <property type="match status" value="1"/>
</dbReference>
<feature type="compositionally biased region" description="Basic residues" evidence="8">
    <location>
        <begin position="879"/>
        <end position="890"/>
    </location>
</feature>
<dbReference type="NCBIfam" id="TIGR00358">
    <property type="entry name" value="3_prime_RNase"/>
    <property type="match status" value="1"/>
</dbReference>
<dbReference type="InterPro" id="IPR001900">
    <property type="entry name" value="RNase_II/R"/>
</dbReference>
<keyword evidence="6" id="KW-0269">Exonuclease</keyword>
<evidence type="ECO:0000256" key="7">
    <source>
        <dbReference type="ARBA" id="ARBA00022884"/>
    </source>
</evidence>
<keyword evidence="5" id="KW-0378">Hydrolase</keyword>
<name>A0A9D9DBY0_9GAMM</name>
<organism evidence="10 11">
    <name type="scientific">Candidatus Avisuccinivibrio stercorigallinarum</name>
    <dbReference type="NCBI Taxonomy" id="2840704"/>
    <lineage>
        <taxon>Bacteria</taxon>
        <taxon>Pseudomonadati</taxon>
        <taxon>Pseudomonadota</taxon>
        <taxon>Gammaproteobacteria</taxon>
        <taxon>Aeromonadales</taxon>
        <taxon>Succinivibrionaceae</taxon>
        <taxon>Succinivibrionaceae incertae sedis</taxon>
        <taxon>Candidatus Avisuccinivibrio</taxon>
    </lineage>
</organism>
<dbReference type="GO" id="GO:0006402">
    <property type="term" value="P:mRNA catabolic process"/>
    <property type="evidence" value="ECO:0007669"/>
    <property type="project" value="TreeGrafter"/>
</dbReference>
<dbReference type="SMART" id="SM00316">
    <property type="entry name" value="S1"/>
    <property type="match status" value="1"/>
</dbReference>
<dbReference type="PANTHER" id="PTHR23355:SF9">
    <property type="entry name" value="DIS3-LIKE EXONUCLEASE 2"/>
    <property type="match status" value="1"/>
</dbReference>
<dbReference type="AlphaFoldDB" id="A0A9D9DBY0"/>
<accession>A0A9D9DBY0</accession>
<evidence type="ECO:0000256" key="6">
    <source>
        <dbReference type="ARBA" id="ARBA00022839"/>
    </source>
</evidence>
<dbReference type="SUPFAM" id="SSF50249">
    <property type="entry name" value="Nucleic acid-binding proteins"/>
    <property type="match status" value="2"/>
</dbReference>
<reference evidence="10" key="2">
    <citation type="journal article" date="2021" name="PeerJ">
        <title>Extensive microbial diversity within the chicken gut microbiome revealed by metagenomics and culture.</title>
        <authorList>
            <person name="Gilroy R."/>
            <person name="Ravi A."/>
            <person name="Getino M."/>
            <person name="Pursley I."/>
            <person name="Horton D.L."/>
            <person name="Alikhan N.F."/>
            <person name="Baker D."/>
            <person name="Gharbi K."/>
            <person name="Hall N."/>
            <person name="Watson M."/>
            <person name="Adriaenssens E.M."/>
            <person name="Foster-Nyarko E."/>
            <person name="Jarju S."/>
            <person name="Secka A."/>
            <person name="Antonio M."/>
            <person name="Oren A."/>
            <person name="Chaudhuri R.R."/>
            <person name="La Ragione R."/>
            <person name="Hildebrand F."/>
            <person name="Pallen M.J."/>
        </authorList>
    </citation>
    <scope>NUCLEOTIDE SEQUENCE</scope>
    <source>
        <strain evidence="10">17213</strain>
    </source>
</reference>
<dbReference type="GO" id="GO:0005829">
    <property type="term" value="C:cytosol"/>
    <property type="evidence" value="ECO:0007669"/>
    <property type="project" value="TreeGrafter"/>
</dbReference>
<evidence type="ECO:0000313" key="10">
    <source>
        <dbReference type="EMBL" id="MBO8415604.1"/>
    </source>
</evidence>
<dbReference type="InterPro" id="IPR003029">
    <property type="entry name" value="S1_domain"/>
</dbReference>